<reference evidence="1" key="1">
    <citation type="submission" date="2025-08" db="UniProtKB">
        <authorList>
            <consortium name="Ensembl"/>
        </authorList>
    </citation>
    <scope>IDENTIFICATION</scope>
</reference>
<keyword evidence="2" id="KW-1185">Reference proteome</keyword>
<dbReference type="Proteomes" id="UP000694523">
    <property type="component" value="Unplaced"/>
</dbReference>
<dbReference type="AlphaFoldDB" id="A0A8C6SU27"/>
<name>A0A8C6SU27_9GOBI</name>
<accession>A0A8C6SU27</accession>
<proteinExistence type="predicted"/>
<reference evidence="1" key="2">
    <citation type="submission" date="2025-09" db="UniProtKB">
        <authorList>
            <consortium name="Ensembl"/>
        </authorList>
    </citation>
    <scope>IDENTIFICATION</scope>
</reference>
<protein>
    <submittedName>
        <fullName evidence="1">Uncharacterized protein</fullName>
    </submittedName>
</protein>
<dbReference type="Ensembl" id="ENSNMLT00000012728.1">
    <property type="protein sequence ID" value="ENSNMLP00000011249.1"/>
    <property type="gene ID" value="ENSNMLG00000007724.1"/>
</dbReference>
<organism evidence="1 2">
    <name type="scientific">Neogobius melanostomus</name>
    <name type="common">round goby</name>
    <dbReference type="NCBI Taxonomy" id="47308"/>
    <lineage>
        <taxon>Eukaryota</taxon>
        <taxon>Metazoa</taxon>
        <taxon>Chordata</taxon>
        <taxon>Craniata</taxon>
        <taxon>Vertebrata</taxon>
        <taxon>Euteleostomi</taxon>
        <taxon>Actinopterygii</taxon>
        <taxon>Neopterygii</taxon>
        <taxon>Teleostei</taxon>
        <taxon>Neoteleostei</taxon>
        <taxon>Acanthomorphata</taxon>
        <taxon>Gobiaria</taxon>
        <taxon>Gobiiformes</taxon>
        <taxon>Gobioidei</taxon>
        <taxon>Gobiidae</taxon>
        <taxon>Benthophilinae</taxon>
        <taxon>Neogobiini</taxon>
        <taxon>Neogobius</taxon>
    </lineage>
</organism>
<evidence type="ECO:0000313" key="2">
    <source>
        <dbReference type="Proteomes" id="UP000694523"/>
    </source>
</evidence>
<sequence length="51" mass="6345">MYLLWPSERPVIDGGRQWKEEVRGRMRCVYSRPCLFKSQRNCKQWQLNQTW</sequence>
<evidence type="ECO:0000313" key="1">
    <source>
        <dbReference type="Ensembl" id="ENSNMLP00000011249.1"/>
    </source>
</evidence>